<name>A0A1B7IQU0_9ENTR</name>
<evidence type="ECO:0000256" key="1">
    <source>
        <dbReference type="SAM" id="MobiDB-lite"/>
    </source>
</evidence>
<gene>
    <name evidence="2" type="ORF">M975_1999</name>
</gene>
<dbReference type="Proteomes" id="UP000078410">
    <property type="component" value="Unassembled WGS sequence"/>
</dbReference>
<protein>
    <submittedName>
        <fullName evidence="2">Phage capsid scaffolding protein</fullName>
    </submittedName>
</protein>
<reference evidence="2 3" key="1">
    <citation type="submission" date="2016-04" db="EMBL/GenBank/DDBJ databases">
        <title>ATOL: Assembling a taxonomically balanced genome-scale reconstruction of the evolutionary history of the Enterobacteriaceae.</title>
        <authorList>
            <person name="Plunkett G.III."/>
            <person name="Neeno-Eckwall E.C."/>
            <person name="Glasner J.D."/>
            <person name="Perna N.T."/>
        </authorList>
    </citation>
    <scope>NUCLEOTIDE SEQUENCE [LARGE SCALE GENOMIC DNA]</scope>
    <source>
        <strain evidence="2 3">ATCC 51605</strain>
    </source>
</reference>
<dbReference type="PATRIC" id="fig|1354251.4.peg.2069"/>
<dbReference type="InterPro" id="IPR009228">
    <property type="entry name" value="Capsid_scaffold_GpO"/>
</dbReference>
<dbReference type="RefSeq" id="WP_064559063.1">
    <property type="nucleotide sequence ID" value="NZ_LXER01000017.1"/>
</dbReference>
<proteinExistence type="predicted"/>
<comment type="caution">
    <text evidence="2">The sequence shown here is derived from an EMBL/GenBank/DDBJ whole genome shotgun (WGS) entry which is preliminary data.</text>
</comment>
<sequence>MAKKAKRFRIGVEGATTDGRKIERSWLTQMAANYDPATYTATINMEHIKGYTADSPFRRYGIVDKLEAVEIADGALAGKMALYATITPTDDLVAMTAKMQKLFTSMEVNPEFADTGEAYLVGLAVTDDPASLGTEILQFSAGASRNPLASRKLSPDNLFSAAEETLLEFEDIADPKPSLFSVIKELFAGKQTTDDARFGDVHKAVGLVAEEHQNLSGKVDKQETAITGFSDQVKTLEEQLTATQDELATLRQELSTQDNRTDRRKFATGGNQESQELTNC</sequence>
<feature type="region of interest" description="Disordered" evidence="1">
    <location>
        <begin position="255"/>
        <end position="280"/>
    </location>
</feature>
<accession>A0A1B7IQU0</accession>
<evidence type="ECO:0000313" key="3">
    <source>
        <dbReference type="Proteomes" id="UP000078410"/>
    </source>
</evidence>
<organism evidence="2 3">
    <name type="scientific">Buttiauxella brennerae ATCC 51605</name>
    <dbReference type="NCBI Taxonomy" id="1354251"/>
    <lineage>
        <taxon>Bacteria</taxon>
        <taxon>Pseudomonadati</taxon>
        <taxon>Pseudomonadota</taxon>
        <taxon>Gammaproteobacteria</taxon>
        <taxon>Enterobacterales</taxon>
        <taxon>Enterobacteriaceae</taxon>
        <taxon>Buttiauxella</taxon>
    </lineage>
</organism>
<dbReference type="Pfam" id="PF05929">
    <property type="entry name" value="Phage_GPO"/>
    <property type="match status" value="1"/>
</dbReference>
<keyword evidence="3" id="KW-1185">Reference proteome</keyword>
<dbReference type="AlphaFoldDB" id="A0A1B7IQU0"/>
<evidence type="ECO:0000313" key="2">
    <source>
        <dbReference type="EMBL" id="OAT32107.1"/>
    </source>
</evidence>
<dbReference type="OrthoDB" id="5625143at2"/>
<dbReference type="EMBL" id="LXER01000017">
    <property type="protein sequence ID" value="OAT32107.1"/>
    <property type="molecule type" value="Genomic_DNA"/>
</dbReference>
<feature type="compositionally biased region" description="Polar residues" evidence="1">
    <location>
        <begin position="269"/>
        <end position="280"/>
    </location>
</feature>